<dbReference type="RefSeq" id="WP_231059031.1">
    <property type="nucleotide sequence ID" value="NZ_JAJNOC010000005.1"/>
</dbReference>
<comment type="caution">
    <text evidence="9">The sequence shown here is derived from an EMBL/GenBank/DDBJ whole genome shotgun (WGS) entry which is preliminary data.</text>
</comment>
<evidence type="ECO:0000256" key="7">
    <source>
        <dbReference type="SAM" id="SignalP"/>
    </source>
</evidence>
<evidence type="ECO:0000259" key="8">
    <source>
        <dbReference type="PROSITE" id="PS50059"/>
    </source>
</evidence>
<dbReference type="PROSITE" id="PS50059">
    <property type="entry name" value="FKBP_PPIASE"/>
    <property type="match status" value="1"/>
</dbReference>
<dbReference type="InterPro" id="IPR046357">
    <property type="entry name" value="PPIase_dom_sf"/>
</dbReference>
<evidence type="ECO:0000313" key="10">
    <source>
        <dbReference type="Proteomes" id="UP001179361"/>
    </source>
</evidence>
<evidence type="ECO:0000256" key="4">
    <source>
        <dbReference type="ARBA" id="ARBA00023235"/>
    </source>
</evidence>
<keyword evidence="7" id="KW-0732">Signal</keyword>
<accession>A0ABS8Q7K6</accession>
<feature type="domain" description="PPIase FKBP-type" evidence="8">
    <location>
        <begin position="57"/>
        <end position="147"/>
    </location>
</feature>
<comment type="similarity">
    <text evidence="2 6">Belongs to the FKBP-type PPIase family.</text>
</comment>
<evidence type="ECO:0000313" key="9">
    <source>
        <dbReference type="EMBL" id="MCD2517733.1"/>
    </source>
</evidence>
<keyword evidence="4 5" id="KW-0413">Isomerase</keyword>
<dbReference type="PANTHER" id="PTHR43811:SF19">
    <property type="entry name" value="39 KDA FK506-BINDING NUCLEAR PROTEIN"/>
    <property type="match status" value="1"/>
</dbReference>
<name>A0ABS8Q7K6_9BURK</name>
<dbReference type="EC" id="5.2.1.8" evidence="6"/>
<evidence type="ECO:0000256" key="1">
    <source>
        <dbReference type="ARBA" id="ARBA00000971"/>
    </source>
</evidence>
<evidence type="ECO:0000256" key="5">
    <source>
        <dbReference type="PROSITE-ProRule" id="PRU00277"/>
    </source>
</evidence>
<dbReference type="Gene3D" id="3.10.50.40">
    <property type="match status" value="1"/>
</dbReference>
<feature type="chain" id="PRO_5045644734" description="Peptidyl-prolyl cis-trans isomerase" evidence="7">
    <location>
        <begin position="22"/>
        <end position="147"/>
    </location>
</feature>
<sequence length="147" mass="14845">MKLKFPLIAAFVAVMSLTACGGSGGDDNPGGNTSVSSPAALVKTDNTVGTGAEAVSGKTVTLNYTLWLYDAAKADHKGKQIEAGPFTFRLGANAVIPGFEQGVTGMKVGGKRTVEVPSSLGYGVAGSAPNIPGNSGLVFEIVLNTVQ</sequence>
<dbReference type="Proteomes" id="UP001179361">
    <property type="component" value="Unassembled WGS sequence"/>
</dbReference>
<dbReference type="PROSITE" id="PS51257">
    <property type="entry name" value="PROKAR_LIPOPROTEIN"/>
    <property type="match status" value="1"/>
</dbReference>
<dbReference type="InterPro" id="IPR001179">
    <property type="entry name" value="PPIase_FKBP_dom"/>
</dbReference>
<keyword evidence="10" id="KW-1185">Reference proteome</keyword>
<feature type="signal peptide" evidence="7">
    <location>
        <begin position="1"/>
        <end position="21"/>
    </location>
</feature>
<gene>
    <name evidence="9" type="ORF">LQ564_15565</name>
</gene>
<dbReference type="EMBL" id="JAJNOC010000005">
    <property type="protein sequence ID" value="MCD2517733.1"/>
    <property type="molecule type" value="Genomic_DNA"/>
</dbReference>
<proteinExistence type="inferred from homology"/>
<evidence type="ECO:0000256" key="3">
    <source>
        <dbReference type="ARBA" id="ARBA00023110"/>
    </source>
</evidence>
<comment type="catalytic activity">
    <reaction evidence="1 5 6">
        <text>[protein]-peptidylproline (omega=180) = [protein]-peptidylproline (omega=0)</text>
        <dbReference type="Rhea" id="RHEA:16237"/>
        <dbReference type="Rhea" id="RHEA-COMP:10747"/>
        <dbReference type="Rhea" id="RHEA-COMP:10748"/>
        <dbReference type="ChEBI" id="CHEBI:83833"/>
        <dbReference type="ChEBI" id="CHEBI:83834"/>
        <dbReference type="EC" id="5.2.1.8"/>
    </reaction>
</comment>
<protein>
    <recommendedName>
        <fullName evidence="6">Peptidyl-prolyl cis-trans isomerase</fullName>
        <ecNumber evidence="6">5.2.1.8</ecNumber>
    </recommendedName>
</protein>
<organism evidence="9 10">
    <name type="scientific">Massilia phyllostachyos</name>
    <dbReference type="NCBI Taxonomy" id="2898585"/>
    <lineage>
        <taxon>Bacteria</taxon>
        <taxon>Pseudomonadati</taxon>
        <taxon>Pseudomonadota</taxon>
        <taxon>Betaproteobacteria</taxon>
        <taxon>Burkholderiales</taxon>
        <taxon>Oxalobacteraceae</taxon>
        <taxon>Telluria group</taxon>
        <taxon>Massilia</taxon>
    </lineage>
</organism>
<dbReference type="PANTHER" id="PTHR43811">
    <property type="entry name" value="FKBP-TYPE PEPTIDYL-PROLYL CIS-TRANS ISOMERASE FKPA"/>
    <property type="match status" value="1"/>
</dbReference>
<dbReference type="GO" id="GO:0016853">
    <property type="term" value="F:isomerase activity"/>
    <property type="evidence" value="ECO:0007669"/>
    <property type="project" value="UniProtKB-KW"/>
</dbReference>
<dbReference type="Pfam" id="PF00254">
    <property type="entry name" value="FKBP_C"/>
    <property type="match status" value="1"/>
</dbReference>
<dbReference type="SUPFAM" id="SSF54534">
    <property type="entry name" value="FKBP-like"/>
    <property type="match status" value="1"/>
</dbReference>
<evidence type="ECO:0000256" key="6">
    <source>
        <dbReference type="RuleBase" id="RU003915"/>
    </source>
</evidence>
<keyword evidence="3 5" id="KW-0697">Rotamase</keyword>
<reference evidence="9" key="1">
    <citation type="submission" date="2021-11" db="EMBL/GenBank/DDBJ databases">
        <title>The complete genome of Massilia sp sp. G4R7.</title>
        <authorList>
            <person name="Liu L."/>
            <person name="Yue J."/>
            <person name="Yuan J."/>
            <person name="Yang F."/>
            <person name="Li L."/>
        </authorList>
    </citation>
    <scope>NUCLEOTIDE SEQUENCE</scope>
    <source>
        <strain evidence="9">G4R7</strain>
    </source>
</reference>
<evidence type="ECO:0000256" key="2">
    <source>
        <dbReference type="ARBA" id="ARBA00006577"/>
    </source>
</evidence>